<gene>
    <name evidence="2" type="ordered locus">Hoch_3638</name>
</gene>
<dbReference type="InterPro" id="IPR001279">
    <property type="entry name" value="Metallo-B-lactamas"/>
</dbReference>
<dbReference type="SUPFAM" id="SSF56281">
    <property type="entry name" value="Metallo-hydrolase/oxidoreductase"/>
    <property type="match status" value="1"/>
</dbReference>
<organism evidence="2 3">
    <name type="scientific">Haliangium ochraceum (strain DSM 14365 / JCM 11303 / SMP-2)</name>
    <dbReference type="NCBI Taxonomy" id="502025"/>
    <lineage>
        <taxon>Bacteria</taxon>
        <taxon>Pseudomonadati</taxon>
        <taxon>Myxococcota</taxon>
        <taxon>Polyangia</taxon>
        <taxon>Haliangiales</taxon>
        <taxon>Kofleriaceae</taxon>
        <taxon>Haliangium</taxon>
    </lineage>
</organism>
<accession>D0LX98</accession>
<dbReference type="SMART" id="SM00849">
    <property type="entry name" value="Lactamase_B"/>
    <property type="match status" value="1"/>
</dbReference>
<dbReference type="eggNOG" id="COG1235">
    <property type="taxonomic scope" value="Bacteria"/>
</dbReference>
<protein>
    <submittedName>
        <fullName evidence="2">Beta-lactamase domain protein</fullName>
    </submittedName>
</protein>
<feature type="domain" description="Metallo-beta-lactamase" evidence="1">
    <location>
        <begin position="28"/>
        <end position="221"/>
    </location>
</feature>
<dbReference type="PANTHER" id="PTHR46018:SF2">
    <property type="entry name" value="ZINC PHOSPHODIESTERASE ELAC PROTEIN 1"/>
    <property type="match status" value="1"/>
</dbReference>
<proteinExistence type="predicted"/>
<evidence type="ECO:0000259" key="1">
    <source>
        <dbReference type="SMART" id="SM00849"/>
    </source>
</evidence>
<dbReference type="Proteomes" id="UP000001880">
    <property type="component" value="Chromosome"/>
</dbReference>
<dbReference type="STRING" id="502025.Hoch_3638"/>
<evidence type="ECO:0000313" key="3">
    <source>
        <dbReference type="Proteomes" id="UP000001880"/>
    </source>
</evidence>
<dbReference type="RefSeq" id="WP_012828739.1">
    <property type="nucleotide sequence ID" value="NC_013440.1"/>
</dbReference>
<dbReference type="Pfam" id="PF12706">
    <property type="entry name" value="Lactamase_B_2"/>
    <property type="match status" value="1"/>
</dbReference>
<dbReference type="HOGENOM" id="CLU_031317_1_0_7"/>
<dbReference type="EMBL" id="CP001804">
    <property type="protein sequence ID" value="ACY16140.1"/>
    <property type="molecule type" value="Genomic_DNA"/>
</dbReference>
<dbReference type="OrthoDB" id="9803916at2"/>
<dbReference type="AlphaFoldDB" id="D0LX98"/>
<dbReference type="CDD" id="cd07715">
    <property type="entry name" value="TaR3-like_MBL-fold"/>
    <property type="match status" value="1"/>
</dbReference>
<reference evidence="2 3" key="1">
    <citation type="journal article" date="2010" name="Stand. Genomic Sci.">
        <title>Complete genome sequence of Haliangium ochraceum type strain (SMP-2).</title>
        <authorList>
            <consortium name="US DOE Joint Genome Institute (JGI-PGF)"/>
            <person name="Ivanova N."/>
            <person name="Daum C."/>
            <person name="Lang E."/>
            <person name="Abt B."/>
            <person name="Kopitz M."/>
            <person name="Saunders E."/>
            <person name="Lapidus A."/>
            <person name="Lucas S."/>
            <person name="Glavina Del Rio T."/>
            <person name="Nolan M."/>
            <person name="Tice H."/>
            <person name="Copeland A."/>
            <person name="Cheng J.F."/>
            <person name="Chen F."/>
            <person name="Bruce D."/>
            <person name="Goodwin L."/>
            <person name="Pitluck S."/>
            <person name="Mavromatis K."/>
            <person name="Pati A."/>
            <person name="Mikhailova N."/>
            <person name="Chen A."/>
            <person name="Palaniappan K."/>
            <person name="Land M."/>
            <person name="Hauser L."/>
            <person name="Chang Y.J."/>
            <person name="Jeffries C.D."/>
            <person name="Detter J.C."/>
            <person name="Brettin T."/>
            <person name="Rohde M."/>
            <person name="Goker M."/>
            <person name="Bristow J."/>
            <person name="Markowitz V."/>
            <person name="Eisen J.A."/>
            <person name="Hugenholtz P."/>
            <person name="Kyrpides N.C."/>
            <person name="Klenk H.P."/>
        </authorList>
    </citation>
    <scope>NUCLEOTIDE SEQUENCE [LARGE SCALE GENOMIC DNA]</scope>
    <source>
        <strain evidence="3">DSM 14365 / CIP 107738 / JCM 11303 / AJ 13395 / SMP-2</strain>
    </source>
</reference>
<dbReference type="KEGG" id="hoh:Hoch_3638"/>
<dbReference type="GO" id="GO:0042781">
    <property type="term" value="F:3'-tRNA processing endoribonuclease activity"/>
    <property type="evidence" value="ECO:0007669"/>
    <property type="project" value="TreeGrafter"/>
</dbReference>
<evidence type="ECO:0000313" key="2">
    <source>
        <dbReference type="EMBL" id="ACY16140.1"/>
    </source>
</evidence>
<dbReference type="Gene3D" id="3.60.15.10">
    <property type="entry name" value="Ribonuclease Z/Hydroxyacylglutathione hydrolase-like"/>
    <property type="match status" value="1"/>
</dbReference>
<dbReference type="PANTHER" id="PTHR46018">
    <property type="entry name" value="ZINC PHOSPHODIESTERASE ELAC PROTEIN 1"/>
    <property type="match status" value="1"/>
</dbReference>
<keyword evidence="3" id="KW-1185">Reference proteome</keyword>
<name>D0LX98_HALO1</name>
<sequence>MTAFEIQFHGVRGSLASPGIHTAAVGGHTSCIEIGVAGRRIVLDAGTGLAALGDRILTLGDLARPTTILLSHVHWDHIQGIPFFKPIYIAGSEIEIISGPNGFMPLAEVLRRQMSPPFFPVAFDELSAEVRARDVGIGARFMVGEVQVTVARLNHPDPVYGYRLDYDGHALVYATDTEHYSCVDPTLRALAQGADVLIYDAQYTPEEYRGDQGPAKVGWGHSTFEAAAELARQADVERLVLFHHDPARSDAQVEAIERRARLCFPNTVAAREHMMITIGAMAQRSDALLCAGARSRAGAGGQSVGVEAA</sequence>
<dbReference type="InterPro" id="IPR036866">
    <property type="entry name" value="RibonucZ/Hydroxyglut_hydro"/>
</dbReference>